<organism evidence="2">
    <name type="scientific">Magallana gigas</name>
    <name type="common">Pacific oyster</name>
    <name type="synonym">Crassostrea gigas</name>
    <dbReference type="NCBI Taxonomy" id="29159"/>
    <lineage>
        <taxon>Eukaryota</taxon>
        <taxon>Metazoa</taxon>
        <taxon>Spiralia</taxon>
        <taxon>Lophotrochozoa</taxon>
        <taxon>Mollusca</taxon>
        <taxon>Bivalvia</taxon>
        <taxon>Autobranchia</taxon>
        <taxon>Pteriomorphia</taxon>
        <taxon>Ostreida</taxon>
        <taxon>Ostreoidea</taxon>
        <taxon>Ostreidae</taxon>
        <taxon>Magallana</taxon>
    </lineage>
</organism>
<dbReference type="InParanoid" id="K1QQ15"/>
<evidence type="ECO:0000256" key="1">
    <source>
        <dbReference type="SAM" id="MobiDB-lite"/>
    </source>
</evidence>
<gene>
    <name evidence="2" type="ORF">CGI_10010329</name>
</gene>
<dbReference type="EMBL" id="JH817316">
    <property type="protein sequence ID" value="EKC39027.1"/>
    <property type="molecule type" value="Genomic_DNA"/>
</dbReference>
<accession>K1QQ15</accession>
<dbReference type="SUPFAM" id="SSF50978">
    <property type="entry name" value="WD40 repeat-like"/>
    <property type="match status" value="1"/>
</dbReference>
<dbReference type="AlphaFoldDB" id="K1QQ15"/>
<sequence length="506" mass="57635">MSPKETGGDDTGNDVKLDVSDPETFSVPSSTLLPSAVGEKGPGLLPNATTVTEATEPPPKPVVFPDYTYEIGQVAKMRCKVNRMQMWDSITMNGTKDIPELDKPFHFMLLSNNETRLNTNDSRITSEVTIKQTRSPSAKYDDIEVLIHFSEIECQDMGSYECWVDGPTIYKVTNTLTVKRYPKSKPILEIPFAIIENRPISIKGRWSSGFPESYGELSWYIIPPGSDRENPWTEAKSTDNSKDCDNEAASIINLEPTLELNRTKIKIQPHFFPQYLEEAQKYKVESVIQEILVVPDTCSILFDEEELKPYQQQGKSVIDLEMYSKKVIKDELLAVGYTDGAIRLWDLKLGKLHMKLSGHTDVPDLVMAPGGTFLMSYCDMEEENLMRIWDVDSWECVATYQSEIVFGLMTAGNDGKSFLAEIDNNVVQLTLNDYDREELEKLEIKNKPKELDYKLKVLSDDDKRVSEGDPDKEEREEDYDFSDDDDESEEEDDETEEEDDETEEED</sequence>
<proteinExistence type="predicted"/>
<dbReference type="InterPro" id="IPR015943">
    <property type="entry name" value="WD40/YVTN_repeat-like_dom_sf"/>
</dbReference>
<name>K1QQ15_MAGGI</name>
<reference evidence="2" key="1">
    <citation type="journal article" date="2012" name="Nature">
        <title>The oyster genome reveals stress adaptation and complexity of shell formation.</title>
        <authorList>
            <person name="Zhang G."/>
            <person name="Fang X."/>
            <person name="Guo X."/>
            <person name="Li L."/>
            <person name="Luo R."/>
            <person name="Xu F."/>
            <person name="Yang P."/>
            <person name="Zhang L."/>
            <person name="Wang X."/>
            <person name="Qi H."/>
            <person name="Xiong Z."/>
            <person name="Que H."/>
            <person name="Xie Y."/>
            <person name="Holland P.W."/>
            <person name="Paps J."/>
            <person name="Zhu Y."/>
            <person name="Wu F."/>
            <person name="Chen Y."/>
            <person name="Wang J."/>
            <person name="Peng C."/>
            <person name="Meng J."/>
            <person name="Yang L."/>
            <person name="Liu J."/>
            <person name="Wen B."/>
            <person name="Zhang N."/>
            <person name="Huang Z."/>
            <person name="Zhu Q."/>
            <person name="Feng Y."/>
            <person name="Mount A."/>
            <person name="Hedgecock D."/>
            <person name="Xu Z."/>
            <person name="Liu Y."/>
            <person name="Domazet-Loso T."/>
            <person name="Du Y."/>
            <person name="Sun X."/>
            <person name="Zhang S."/>
            <person name="Liu B."/>
            <person name="Cheng P."/>
            <person name="Jiang X."/>
            <person name="Li J."/>
            <person name="Fan D."/>
            <person name="Wang W."/>
            <person name="Fu W."/>
            <person name="Wang T."/>
            <person name="Wang B."/>
            <person name="Zhang J."/>
            <person name="Peng Z."/>
            <person name="Li Y."/>
            <person name="Li N."/>
            <person name="Wang J."/>
            <person name="Chen M."/>
            <person name="He Y."/>
            <person name="Tan F."/>
            <person name="Song X."/>
            <person name="Zheng Q."/>
            <person name="Huang R."/>
            <person name="Yang H."/>
            <person name="Du X."/>
            <person name="Chen L."/>
            <person name="Yang M."/>
            <person name="Gaffney P.M."/>
            <person name="Wang S."/>
            <person name="Luo L."/>
            <person name="She Z."/>
            <person name="Ming Y."/>
            <person name="Huang W."/>
            <person name="Zhang S."/>
            <person name="Huang B."/>
            <person name="Zhang Y."/>
            <person name="Qu T."/>
            <person name="Ni P."/>
            <person name="Miao G."/>
            <person name="Wang J."/>
            <person name="Wang Q."/>
            <person name="Steinberg C.E."/>
            <person name="Wang H."/>
            <person name="Li N."/>
            <person name="Qian L."/>
            <person name="Zhang G."/>
            <person name="Li Y."/>
            <person name="Yang H."/>
            <person name="Liu X."/>
            <person name="Wang J."/>
            <person name="Yin Y."/>
            <person name="Wang J."/>
        </authorList>
    </citation>
    <scope>NUCLEOTIDE SEQUENCE [LARGE SCALE GENOMIC DNA]</scope>
    <source>
        <strain evidence="2">05x7-T-G4-1.051#20</strain>
    </source>
</reference>
<feature type="region of interest" description="Disordered" evidence="1">
    <location>
        <begin position="458"/>
        <end position="506"/>
    </location>
</feature>
<dbReference type="HOGENOM" id="CLU_538896_0_0_1"/>
<feature type="compositionally biased region" description="Acidic residues" evidence="1">
    <location>
        <begin position="474"/>
        <end position="506"/>
    </location>
</feature>
<dbReference type="Gene3D" id="2.130.10.10">
    <property type="entry name" value="YVTN repeat-like/Quinoprotein amine dehydrogenase"/>
    <property type="match status" value="1"/>
</dbReference>
<evidence type="ECO:0000313" key="2">
    <source>
        <dbReference type="EMBL" id="EKC39027.1"/>
    </source>
</evidence>
<feature type="region of interest" description="Disordered" evidence="1">
    <location>
        <begin position="1"/>
        <end position="59"/>
    </location>
</feature>
<protein>
    <submittedName>
        <fullName evidence="2">Uncharacterized protein</fullName>
    </submittedName>
</protein>
<feature type="compositionally biased region" description="Basic and acidic residues" evidence="1">
    <location>
        <begin position="458"/>
        <end position="473"/>
    </location>
</feature>
<dbReference type="InterPro" id="IPR036322">
    <property type="entry name" value="WD40_repeat_dom_sf"/>
</dbReference>